<evidence type="ECO:0000256" key="4">
    <source>
        <dbReference type="ARBA" id="ARBA00023212"/>
    </source>
</evidence>
<dbReference type="OrthoDB" id="496603at2759"/>
<feature type="domain" description="Gamma tubulin complex component protein N-terminal" evidence="8">
    <location>
        <begin position="300"/>
        <end position="639"/>
    </location>
</feature>
<feature type="compositionally biased region" description="Acidic residues" evidence="6">
    <location>
        <begin position="210"/>
        <end position="223"/>
    </location>
</feature>
<dbReference type="EMBL" id="FO082269">
    <property type="protein sequence ID" value="CCO18212.1"/>
    <property type="molecule type" value="Genomic_DNA"/>
</dbReference>
<reference evidence="9 10" key="1">
    <citation type="submission" date="2011-10" db="EMBL/GenBank/DDBJ databases">
        <authorList>
            <person name="Genoscope - CEA"/>
        </authorList>
    </citation>
    <scope>NUCLEOTIDE SEQUENCE [LARGE SCALE GENOMIC DNA]</scope>
    <source>
        <strain evidence="9 10">RCC 1105</strain>
    </source>
</reference>
<dbReference type="InterPro" id="IPR007259">
    <property type="entry name" value="GCP"/>
</dbReference>
<evidence type="ECO:0000259" key="8">
    <source>
        <dbReference type="Pfam" id="PF17681"/>
    </source>
</evidence>
<dbReference type="InterPro" id="IPR040457">
    <property type="entry name" value="GCP_C"/>
</dbReference>
<dbReference type="GO" id="GO:0000922">
    <property type="term" value="C:spindle pole"/>
    <property type="evidence" value="ECO:0007669"/>
    <property type="project" value="InterPro"/>
</dbReference>
<feature type="region of interest" description="Disordered" evidence="6">
    <location>
        <begin position="198"/>
        <end position="266"/>
    </location>
</feature>
<dbReference type="GO" id="GO:0005874">
    <property type="term" value="C:microtubule"/>
    <property type="evidence" value="ECO:0007669"/>
    <property type="project" value="UniProtKB-KW"/>
</dbReference>
<proteinExistence type="inferred from homology"/>
<name>K8EJ39_9CHLO</name>
<evidence type="ECO:0000256" key="5">
    <source>
        <dbReference type="RuleBase" id="RU363050"/>
    </source>
</evidence>
<evidence type="ECO:0000313" key="9">
    <source>
        <dbReference type="EMBL" id="CCO18212.1"/>
    </source>
</evidence>
<dbReference type="GO" id="GO:0051321">
    <property type="term" value="P:meiotic cell cycle"/>
    <property type="evidence" value="ECO:0007669"/>
    <property type="project" value="TreeGrafter"/>
</dbReference>
<feature type="compositionally biased region" description="Acidic residues" evidence="6">
    <location>
        <begin position="46"/>
        <end position="59"/>
    </location>
</feature>
<dbReference type="GO" id="GO:0043015">
    <property type="term" value="F:gamma-tubulin binding"/>
    <property type="evidence" value="ECO:0007669"/>
    <property type="project" value="InterPro"/>
</dbReference>
<keyword evidence="10" id="KW-1185">Reference proteome</keyword>
<dbReference type="InterPro" id="IPR042241">
    <property type="entry name" value="GCP_C_sf"/>
</dbReference>
<protein>
    <recommendedName>
        <fullName evidence="5">Gamma-tubulin complex component</fullName>
    </recommendedName>
</protein>
<dbReference type="KEGG" id="bpg:Bathy10g01360"/>
<dbReference type="PANTHER" id="PTHR19302">
    <property type="entry name" value="GAMMA TUBULIN COMPLEX PROTEIN"/>
    <property type="match status" value="1"/>
</dbReference>
<dbReference type="eggNOG" id="KOG2001">
    <property type="taxonomic scope" value="Eukaryota"/>
</dbReference>
<dbReference type="Gene3D" id="1.20.120.1900">
    <property type="entry name" value="Gamma-tubulin complex, C-terminal domain"/>
    <property type="match status" value="1"/>
</dbReference>
<feature type="compositionally biased region" description="Polar residues" evidence="6">
    <location>
        <begin position="255"/>
        <end position="266"/>
    </location>
</feature>
<dbReference type="GO" id="GO:0007020">
    <property type="term" value="P:microtubule nucleation"/>
    <property type="evidence" value="ECO:0007669"/>
    <property type="project" value="InterPro"/>
</dbReference>
<accession>K8EJ39</accession>
<dbReference type="AlphaFoldDB" id="K8EJ39"/>
<comment type="similarity">
    <text evidence="1 5">Belongs to the TUBGCP family.</text>
</comment>
<dbReference type="InterPro" id="IPR041470">
    <property type="entry name" value="GCP_N"/>
</dbReference>
<dbReference type="GO" id="GO:0000278">
    <property type="term" value="P:mitotic cell cycle"/>
    <property type="evidence" value="ECO:0007669"/>
    <property type="project" value="TreeGrafter"/>
</dbReference>
<dbReference type="Pfam" id="PF04130">
    <property type="entry name" value="GCP_C_terminal"/>
    <property type="match status" value="1"/>
</dbReference>
<dbReference type="GO" id="GO:0051011">
    <property type="term" value="F:microtubule minus-end binding"/>
    <property type="evidence" value="ECO:0007669"/>
    <property type="project" value="TreeGrafter"/>
</dbReference>
<gene>
    <name evidence="9" type="ordered locus">Bathy10g01360</name>
</gene>
<feature type="region of interest" description="Disordered" evidence="6">
    <location>
        <begin position="156"/>
        <end position="180"/>
    </location>
</feature>
<dbReference type="GO" id="GO:0051225">
    <property type="term" value="P:spindle assembly"/>
    <property type="evidence" value="ECO:0007669"/>
    <property type="project" value="TreeGrafter"/>
</dbReference>
<feature type="compositionally biased region" description="Low complexity" evidence="6">
    <location>
        <begin position="239"/>
        <end position="249"/>
    </location>
</feature>
<keyword evidence="3 5" id="KW-0493">Microtubule</keyword>
<dbReference type="PANTHER" id="PTHR19302:SF13">
    <property type="entry name" value="GAMMA-TUBULIN COMPLEX COMPONENT 2"/>
    <property type="match status" value="1"/>
</dbReference>
<feature type="domain" description="Gamma tubulin complex component C-terminal" evidence="7">
    <location>
        <begin position="647"/>
        <end position="972"/>
    </location>
</feature>
<comment type="function">
    <text evidence="5">Component of the gamma-tubulin ring complex (gTuRC) which mediates microtubule nucleation.</text>
</comment>
<dbReference type="GO" id="GO:0000930">
    <property type="term" value="C:gamma-tubulin complex"/>
    <property type="evidence" value="ECO:0007669"/>
    <property type="project" value="TreeGrafter"/>
</dbReference>
<evidence type="ECO:0000256" key="6">
    <source>
        <dbReference type="SAM" id="MobiDB-lite"/>
    </source>
</evidence>
<evidence type="ECO:0000313" key="10">
    <source>
        <dbReference type="Proteomes" id="UP000198341"/>
    </source>
</evidence>
<evidence type="ECO:0000256" key="2">
    <source>
        <dbReference type="ARBA" id="ARBA00022490"/>
    </source>
</evidence>
<comment type="subcellular location">
    <subcellularLocation>
        <location evidence="5">Cytoplasm</location>
        <location evidence="5">Cytoskeleton</location>
        <location evidence="5">Microtubule organizing center</location>
    </subcellularLocation>
</comment>
<feature type="compositionally biased region" description="Basic and acidic residues" evidence="6">
    <location>
        <begin position="224"/>
        <end position="235"/>
    </location>
</feature>
<dbReference type="GO" id="GO:0031122">
    <property type="term" value="P:cytoplasmic microtubule organization"/>
    <property type="evidence" value="ECO:0007669"/>
    <property type="project" value="TreeGrafter"/>
</dbReference>
<organism evidence="9 10">
    <name type="scientific">Bathycoccus prasinos</name>
    <dbReference type="NCBI Taxonomy" id="41875"/>
    <lineage>
        <taxon>Eukaryota</taxon>
        <taxon>Viridiplantae</taxon>
        <taxon>Chlorophyta</taxon>
        <taxon>Mamiellophyceae</taxon>
        <taxon>Mamiellales</taxon>
        <taxon>Bathycoccaceae</taxon>
        <taxon>Bathycoccus</taxon>
    </lineage>
</organism>
<dbReference type="GeneID" id="19013213"/>
<sequence>MENIDEGGHGTKTTTNFGRGEGNGVLGAKFLIQPHVDEICSQFGIFDDEEEQEEEEDTEAKEGRRKNNRYAETSAAVLANMVSEFSVTRGVSESSRRRLLDEARKRGNEEKFESLYEALKRSNAVPELDRWNAVVAKIAADEELKEAVKSRDAYSRKVSERSPVRATKKSSPRKLAEEQPASTVLKALREMTFDKDGAAAHIIGENDIPYGEEEKEEEEEIDEENGRARQREQQRVVKTTATSTSAATTRKPTFPSWNEDGSSSNRPYLTSNFLGIEYERDVDAIPLASRSTAEQELLLLDDFLHAALGLDGRYVTARRAASMKATTTKKRNGGSNDDININNNNEDANRIVKFDCESGCEPSLRELLGRMLPMCEDAFACSRFVEKTLYGQTKTSGKTSKALATEVRDLLGDWERMIAQLERKRNKRDLSLQSAYFYARPAAEALRLLASVSFACENEMGGKLLNTLRRLKIRCGGDSEAERLLTRLENATAKSYLKRLEKWMSEGDCENDTYEEFFVVEDKRLKPDSLSERFDNNNAYWTEKYVPREPTPWFLDDATKVLALNAGKYVNALREITVISRETLSSQVTANGEEEGIKSIVVVDKEEKEKERKKLSFSNISDVVRAKHDVSNKHFFDALLLSGDIRNKLQLVKATFLLAQGDYLSQFFDSPFKAFEELEKPAKFCDEQKLRDALEVSMKNSSMYAFKYHEDIKCALEKNGSTSNDARGLETFTLDYKTSFPANVVLSKSTIAKYQALFKHLFRAKVMEKKVCETWATLRRLHKKMHRRQQQQSSSRMEYENPTEEHFLTRDVFVHANAAHWTAQRAISLIQNVLHYATSEVIEPNWATMESEIFSSSTSADDVIKAHAKFLETTARESMLLRPTLLNLYESILQSCSKLCDACEDFERNDEEEEAKLRAAGDYDDREDQMEDFLHRIEFISSEFDERTAAFIDALKDAARFESKFESLISRVEPLEQSNSRY</sequence>
<evidence type="ECO:0000256" key="3">
    <source>
        <dbReference type="ARBA" id="ARBA00022701"/>
    </source>
</evidence>
<feature type="region of interest" description="Disordered" evidence="6">
    <location>
        <begin position="45"/>
        <end position="70"/>
    </location>
</feature>
<dbReference type="RefSeq" id="XP_007510679.1">
    <property type="nucleotide sequence ID" value="XM_007510617.1"/>
</dbReference>
<keyword evidence="4 5" id="KW-0206">Cytoskeleton</keyword>
<dbReference type="STRING" id="41875.K8EJ39"/>
<evidence type="ECO:0000256" key="1">
    <source>
        <dbReference type="ARBA" id="ARBA00010337"/>
    </source>
</evidence>
<evidence type="ECO:0000259" key="7">
    <source>
        <dbReference type="Pfam" id="PF04130"/>
    </source>
</evidence>
<dbReference type="Pfam" id="PF17681">
    <property type="entry name" value="GCP_N_terminal"/>
    <property type="match status" value="1"/>
</dbReference>
<feature type="region of interest" description="Disordered" evidence="6">
    <location>
        <begin position="1"/>
        <end position="20"/>
    </location>
</feature>
<dbReference type="Proteomes" id="UP000198341">
    <property type="component" value="Chromosome 10"/>
</dbReference>
<keyword evidence="2 5" id="KW-0963">Cytoplasm</keyword>